<evidence type="ECO:0000256" key="1">
    <source>
        <dbReference type="ARBA" id="ARBA00004167"/>
    </source>
</evidence>
<evidence type="ECO:0000256" key="11">
    <source>
        <dbReference type="ARBA" id="ARBA00023180"/>
    </source>
</evidence>
<evidence type="ECO:0000256" key="3">
    <source>
        <dbReference type="ARBA" id="ARBA00022525"/>
    </source>
</evidence>
<dbReference type="InterPro" id="IPR000372">
    <property type="entry name" value="LRRNT"/>
</dbReference>
<feature type="domain" description="Ig-like" evidence="14">
    <location>
        <begin position="2179"/>
        <end position="2269"/>
    </location>
</feature>
<reference evidence="15 16" key="1">
    <citation type="journal article" date="2023" name="J. Hered.">
        <title>Chromosome-level genome of the wood stork (Mycteria americana) provides insight into avian chromosome evolution.</title>
        <authorList>
            <person name="Flamio R. Jr."/>
            <person name="Ramstad K.M."/>
        </authorList>
    </citation>
    <scope>NUCLEOTIDE SEQUENCE [LARGE SCALE GENOMIC DNA]</scope>
    <source>
        <strain evidence="15">JAX WOST 10</strain>
    </source>
</reference>
<evidence type="ECO:0000256" key="5">
    <source>
        <dbReference type="ARBA" id="ARBA00022692"/>
    </source>
</evidence>
<keyword evidence="5" id="KW-0812">Transmembrane</keyword>
<feature type="compositionally biased region" description="Basic residues" evidence="13">
    <location>
        <begin position="848"/>
        <end position="859"/>
    </location>
</feature>
<feature type="compositionally biased region" description="Polar residues" evidence="13">
    <location>
        <begin position="1577"/>
        <end position="1587"/>
    </location>
</feature>
<keyword evidence="6" id="KW-0732">Signal</keyword>
<dbReference type="PANTHER" id="PTHR45842">
    <property type="entry name" value="SYNAPTIC ADHESION-LIKE MOLECULE SALM"/>
    <property type="match status" value="1"/>
</dbReference>
<name>A0AAN7NQ93_MYCAM</name>
<feature type="domain" description="Ig-like" evidence="14">
    <location>
        <begin position="2867"/>
        <end position="2960"/>
    </location>
</feature>
<dbReference type="EMBL" id="JAUNZN010000001">
    <property type="protein sequence ID" value="KAK4831523.1"/>
    <property type="molecule type" value="Genomic_DNA"/>
</dbReference>
<protein>
    <recommendedName>
        <fullName evidence="14">Ig-like domain-containing protein</fullName>
    </recommendedName>
</protein>
<feature type="domain" description="Ig-like" evidence="14">
    <location>
        <begin position="2376"/>
        <end position="2476"/>
    </location>
</feature>
<dbReference type="Pfam" id="PF13855">
    <property type="entry name" value="LRR_8"/>
    <property type="match status" value="2"/>
</dbReference>
<feature type="domain" description="Ig-like" evidence="14">
    <location>
        <begin position="2676"/>
        <end position="2764"/>
    </location>
</feature>
<dbReference type="SMART" id="SM00409">
    <property type="entry name" value="IG"/>
    <property type="match status" value="12"/>
</dbReference>
<keyword evidence="12" id="KW-0393">Immunoglobulin domain</keyword>
<sequence>MRSPKAASRLAAAGCDEPRPAGAGGEPGSQVAAARPPRRPAPPPARSPPGAWERRAAPAETAAPGRRPSGTLQSTARCIKLFKRREKSPFLLSFSRPPPVSPGRRRRSEARGGEKMGQRAAAGALSVVLILGLGLPPAALACPHPCACYLPTEVHCTFRSLAAVPARISKHVERINFGFNSIQSIYENSFAGLTKLELLMIHGNDIQNIPNGALKDLVSLQVFKISYNKLKVITGQTLQGLSSLMRLHMDHNRIEFVHPNAFNGLTSLRLVHLEGNLLQQLHPNTFSTFMVLDYFKLSTVRHLYLSENALRTLPAGMFQGMPLLENLYLHGNPWACDCSLKWLLEWNEVSGGVLKCKKDKAYEGGQLCPKCNSPKQLQKEDIQNLKDISCRKPVIQSSLRQNSSTQGEEDGDSYELPLEELQSSPWNITLNMTDEHGNVVHLNCEIKKPTGSTRIQWNQIQTQEIDINATISLDFECPMNRENYEKLWKLIAYYSEVPVKLERELMLSKEPKISYRYRQGSDYDALYYTGVKAQILAEPSWVMQPLINIQLNRRQSTGKKVVLSFFTVFSQTIHTKDTRQQRSWVMIEQDQSTRTAQSVVEGSECQLSCNVKASETPSVQWLFPDGTKLQAPFNQKDSRFSILSSGQLIIKAVSYTDGGLYHCVAQVRDDADIMAYRLLVQPPAIQVTDSDVVRVEKNVGDPIVLPCNAVAVPEPQLSWILPNGQVLNDLSNSSKGYMLDNGTLLIPKSHVSDSGHYRCVAVNQQGSDQFVVRVTINKMVSDRSFKRIKVKKRPGSKSSSKKRGRVIDDGEGSGAGGVDEFPRRKNHLKDREISFKQKSDQVPEAQVKKGKKGRRKMKIWKSTDRTQDSNVAEGRRVFESRRRINMASKQINPQHWADILAKVRGKNLPRTTTATAITLTTALPRVMQKNTPVPHPVASPPPSEAAADGVDSSADASPVGEDEPFSVTVSPNTKAFSVQSMLTRSETEPFSDHRALETPASIYSVEIPVSGPYLTPVPATVQPQGQQHRDVRTGDSVVVKENIHALTEEPLTRQIVTNFPNIQSSSFTVENIDRTVSSTSEENSAFAELPLDATVLAESQTVDLHSVLETSVKLNEVDLTTVDTIILTPSQLDEIIPTDTVGTTTISSSVSPFVTEKSSDLIHRHKEVSTGQTKMAHLSTSFPAVTPIRVQSKEEPETHRNTVTHESVSSSYAESFQGGEHRNLATPKPDPTFILHSTNALHKTAKGIKTASSISRLTTVATTTMPYRKTMPSLVTQHARKRPYGRRRLRPNRIRQRPKPFPPVVLTTEAMPIVPRTPEFEAVAKNSSATLESPDLKNNVKVQAKEEEHMEFTPSLVTDPVVLEKITEIREVVTTSFFRPTASPPEAKHVTLSTAPETLALPVTAPITILSSYVVHDTVPTKESSAPVTPEQSEVPTYHSLDNVSEKGIKAHSKTMDSMAEQSSTTTFPEHMNSLILSAKPESQEEPILFDSEVVVNETTTGTFQLIYPTMTDLSIPVGTVAVFKDLSVSKDPWKPTVSLETPAITEPPQQHEMITLSSSFSTTETQTFPLRETKKSVASQTGTKPSSLDEEEAMSHVFHHDPTLQTTQKPLTTSTAFIPFIKLATLPPFISSTSHPSLHYTTEESNAFNQERFPEAKQVEADGDKVVVSSRWNVHPTPSSSQNRISIQSKEEKFKEMYSSRSNNSLLLNPNLPHPPAGMIPSLNQRLPVVPPKHVPVRGTVKPPYIVTQGSYRYVITHQTLHHTNKPEITAYAAHTFHDKKSFASQRETTTPTQASPFHKTNPLTASKFGNQGQNRYNINSRFFGNNYVPDNRGTAGRLPSQGNPYYPSSRMPFLFNRTRIFPHLSMHPKPVIPSQLVPKDTNEKKVAQVSPTRITVQKATAIPVPPMPHTTTATSPPPAILKITPPAFLSQHAKPQISTTVHPFKNVHHRHQKVPSVPYVGGIMPHNSTVIQSSTNFKIHGERPKIITKGSQSISILAETDAFIPCDAVGEPKPFITWTKVSTGALMTANTRLQRFEVWKNGTLLIRNVQLQDRGQYLCTAQNLHGIDKMIIVLAVVAYQPKILLSRYRDVTVYFGETIAMECQASGTPSPHISWIFPDRKILQTVTTTESRIMLHENRTLSIKQATFSDRGVYKCVASNAAGADSIAVRLHIAALPPIIQQDKQENISLPLGSSINIHCTAKAAPSPSIRWVVFDGTQIRPSQFVNGNLFVFPNGTLYIRNVSPKDSGTYECIAANMVGTARRTIQLHVKKHASNAKITGSSPQRTDVTYGSILHLDCSASGDPWPRILWRLPSKRMIDSLHSSLETRIKVFSNGTLVVHSVTDKDAGDYLCVARNKIGDDYVVLKVNVMMKPAKIEHKNENNHKVKYGGDLKVDCVATGLPNPEISWGLPDGSMINTFMQSDDSGSRTKRYVVFNNGTLYFNDVGLREEGDYTCYAENQIGKDEMKVRVKVVAEPATIRNKTYVIINVPYGDVVTVACEAKGEPTPKVTWLSPTNRPIPTVSDKYQVYRDGTLLIQKAQRSDSGNYTCVVRNSAGEDRKIVWIHVNVQPPRINGHLSAITSVRETAIRDSRKLIDCKAEGIPAPRVLWAFPEGVILPAPYYGNRITVHRNGTLDIRGVRQTDAVQLICIGRNEGGEARLIVQLLITDHLEKPSFRDPVNERITAIAGHSINLNCSVQGNPKPSTSWILPNGTEVLSGSRLHRFYHKRDGILHISSLSAGDAGTYRCTARNPGGYVERVVFLKVGVRPEISNQYNNLVSIINGETLQLHCITPPNQRAQISWTLPNGMVLDAPQAVGRFSLLENGSLTVREASVFDRGTYLCKVSTEYGTSVMNVPVIVIAYPPRITSEPAPVIYARPGNSVKLNCMAIGIPKAEITWELPDKSHLTTGAQSRLYGNKFLHPQGSLVIQQPTQRDAGFYKCTAKNILGSDSKTTYIHIF</sequence>
<evidence type="ECO:0000256" key="7">
    <source>
        <dbReference type="ARBA" id="ARBA00022737"/>
    </source>
</evidence>
<dbReference type="FunFam" id="2.60.40.10:FF:001017">
    <property type="entry name" value="Matrix remodeling associated 5"/>
    <property type="match status" value="1"/>
</dbReference>
<keyword evidence="10" id="KW-1015">Disulfide bond</keyword>
<feature type="compositionally biased region" description="Pro residues" evidence="13">
    <location>
        <begin position="933"/>
        <end position="943"/>
    </location>
</feature>
<dbReference type="SMART" id="SM00408">
    <property type="entry name" value="IGc2"/>
    <property type="match status" value="12"/>
</dbReference>
<evidence type="ECO:0000313" key="16">
    <source>
        <dbReference type="Proteomes" id="UP001333110"/>
    </source>
</evidence>
<feature type="compositionally biased region" description="Basic and acidic residues" evidence="13">
    <location>
        <begin position="829"/>
        <end position="841"/>
    </location>
</feature>
<keyword evidence="8" id="KW-1133">Transmembrane helix</keyword>
<dbReference type="FunFam" id="2.60.40.10:FF:000032">
    <property type="entry name" value="palladin isoform X1"/>
    <property type="match status" value="1"/>
</dbReference>
<keyword evidence="3" id="KW-0964">Secreted</keyword>
<evidence type="ECO:0000256" key="10">
    <source>
        <dbReference type="ARBA" id="ARBA00023157"/>
    </source>
</evidence>
<evidence type="ECO:0000256" key="8">
    <source>
        <dbReference type="ARBA" id="ARBA00022989"/>
    </source>
</evidence>
<evidence type="ECO:0000259" key="14">
    <source>
        <dbReference type="PROSITE" id="PS50835"/>
    </source>
</evidence>
<dbReference type="SUPFAM" id="SSF48726">
    <property type="entry name" value="Immunoglobulin"/>
    <property type="match status" value="12"/>
</dbReference>
<dbReference type="InterPro" id="IPR032675">
    <property type="entry name" value="LRR_dom_sf"/>
</dbReference>
<feature type="compositionally biased region" description="Basic residues" evidence="13">
    <location>
        <begin position="786"/>
        <end position="804"/>
    </location>
</feature>
<proteinExistence type="predicted"/>
<evidence type="ECO:0000313" key="15">
    <source>
        <dbReference type="EMBL" id="KAK4831523.1"/>
    </source>
</evidence>
<organism evidence="15 16">
    <name type="scientific">Mycteria americana</name>
    <name type="common">Wood stork</name>
    <dbReference type="NCBI Taxonomy" id="33587"/>
    <lineage>
        <taxon>Eukaryota</taxon>
        <taxon>Metazoa</taxon>
        <taxon>Chordata</taxon>
        <taxon>Craniata</taxon>
        <taxon>Vertebrata</taxon>
        <taxon>Euteleostomi</taxon>
        <taxon>Archelosauria</taxon>
        <taxon>Archosauria</taxon>
        <taxon>Dinosauria</taxon>
        <taxon>Saurischia</taxon>
        <taxon>Theropoda</taxon>
        <taxon>Coelurosauria</taxon>
        <taxon>Aves</taxon>
        <taxon>Neognathae</taxon>
        <taxon>Neoaves</taxon>
        <taxon>Aequornithes</taxon>
        <taxon>Ciconiiformes</taxon>
        <taxon>Ciconiidae</taxon>
        <taxon>Mycteria</taxon>
    </lineage>
</organism>
<dbReference type="FunFam" id="2.60.40.10:FF:001377">
    <property type="entry name" value="Matrix remodeling associated 5"/>
    <property type="match status" value="1"/>
</dbReference>
<keyword evidence="7" id="KW-0677">Repeat</keyword>
<dbReference type="PANTHER" id="PTHR45842:SF4">
    <property type="entry name" value="MATRIX-REMODELING-ASSOCIATED PROTEIN 5"/>
    <property type="match status" value="1"/>
</dbReference>
<dbReference type="FunFam" id="2.60.40.10:FF:000537">
    <property type="entry name" value="immunoglobulin superfamily member 10"/>
    <property type="match status" value="1"/>
</dbReference>
<feature type="domain" description="Ig-like" evidence="14">
    <location>
        <begin position="2479"/>
        <end position="2565"/>
    </location>
</feature>
<dbReference type="FunFam" id="3.80.10.10:FF:000103">
    <property type="entry name" value="Immunoglobulin superfamily member 10"/>
    <property type="match status" value="1"/>
</dbReference>
<feature type="domain" description="Ig-like" evidence="14">
    <location>
        <begin position="2574"/>
        <end position="2670"/>
    </location>
</feature>
<dbReference type="GO" id="GO:0016020">
    <property type="term" value="C:membrane"/>
    <property type="evidence" value="ECO:0007669"/>
    <property type="project" value="UniProtKB-SubCell"/>
</dbReference>
<feature type="region of interest" description="Disordered" evidence="13">
    <location>
        <begin position="1"/>
        <end position="74"/>
    </location>
</feature>
<keyword evidence="9" id="KW-0472">Membrane</keyword>
<dbReference type="Gene3D" id="3.80.10.10">
    <property type="entry name" value="Ribonuclease Inhibitor"/>
    <property type="match status" value="2"/>
</dbReference>
<dbReference type="FunFam" id="2.60.40.10:FF:001402">
    <property type="entry name" value="Matrix remodeling associated 5"/>
    <property type="match status" value="1"/>
</dbReference>
<dbReference type="InterPro" id="IPR013783">
    <property type="entry name" value="Ig-like_fold"/>
</dbReference>
<evidence type="ECO:0000256" key="13">
    <source>
        <dbReference type="SAM" id="MobiDB-lite"/>
    </source>
</evidence>
<feature type="domain" description="Ig-like" evidence="14">
    <location>
        <begin position="683"/>
        <end position="777"/>
    </location>
</feature>
<dbReference type="InterPro" id="IPR003598">
    <property type="entry name" value="Ig_sub2"/>
</dbReference>
<dbReference type="GO" id="GO:0005576">
    <property type="term" value="C:extracellular region"/>
    <property type="evidence" value="ECO:0007669"/>
    <property type="project" value="UniProtKB-SubCell"/>
</dbReference>
<gene>
    <name evidence="15" type="ORF">QYF61_018125</name>
</gene>
<dbReference type="InterPro" id="IPR003599">
    <property type="entry name" value="Ig_sub"/>
</dbReference>
<feature type="compositionally biased region" description="Low complexity" evidence="13">
    <location>
        <begin position="58"/>
        <end position="68"/>
    </location>
</feature>
<dbReference type="FunFam" id="2.60.40.10:FF:001433">
    <property type="entry name" value="Matrix remodeling associated 5"/>
    <property type="match status" value="1"/>
</dbReference>
<feature type="domain" description="Ig-like" evidence="14">
    <location>
        <begin position="1986"/>
        <end position="2065"/>
    </location>
</feature>
<dbReference type="SUPFAM" id="SSF52058">
    <property type="entry name" value="L domain-like"/>
    <property type="match status" value="1"/>
</dbReference>
<evidence type="ECO:0000256" key="4">
    <source>
        <dbReference type="ARBA" id="ARBA00022614"/>
    </source>
</evidence>
<keyword evidence="16" id="KW-1185">Reference proteome</keyword>
<dbReference type="Proteomes" id="UP001333110">
    <property type="component" value="Unassembled WGS sequence"/>
</dbReference>
<feature type="compositionally biased region" description="Basic and acidic residues" evidence="13">
    <location>
        <begin position="861"/>
        <end position="874"/>
    </location>
</feature>
<dbReference type="InterPro" id="IPR001611">
    <property type="entry name" value="Leu-rich_rpt"/>
</dbReference>
<evidence type="ECO:0000256" key="2">
    <source>
        <dbReference type="ARBA" id="ARBA00004613"/>
    </source>
</evidence>
<keyword evidence="4" id="KW-0433">Leucine-rich repeat</keyword>
<feature type="region of interest" description="Disordered" evidence="13">
    <location>
        <begin position="91"/>
        <end position="117"/>
    </location>
</feature>
<feature type="region of interest" description="Disordered" evidence="13">
    <location>
        <begin position="786"/>
        <end position="874"/>
    </location>
</feature>
<feature type="region of interest" description="Disordered" evidence="13">
    <location>
        <begin position="1560"/>
        <end position="1593"/>
    </location>
</feature>
<dbReference type="InterPro" id="IPR003591">
    <property type="entry name" value="Leu-rich_rpt_typical-subtyp"/>
</dbReference>
<dbReference type="InterPro" id="IPR000483">
    <property type="entry name" value="Cys-rich_flank_reg_C"/>
</dbReference>
<dbReference type="PROSITE" id="PS50835">
    <property type="entry name" value="IG_LIKE"/>
    <property type="match status" value="12"/>
</dbReference>
<evidence type="ECO:0000256" key="6">
    <source>
        <dbReference type="ARBA" id="ARBA00022729"/>
    </source>
</evidence>
<feature type="region of interest" description="Disordered" evidence="13">
    <location>
        <begin position="1787"/>
        <end position="1813"/>
    </location>
</feature>
<dbReference type="InterPro" id="IPR036179">
    <property type="entry name" value="Ig-like_dom_sf"/>
</dbReference>
<dbReference type="FunFam" id="2.60.40.10:FF:001306">
    <property type="entry name" value="Matrix remodeling associated 5"/>
    <property type="match status" value="1"/>
</dbReference>
<dbReference type="SMART" id="SM00013">
    <property type="entry name" value="LRRNT"/>
    <property type="match status" value="1"/>
</dbReference>
<dbReference type="FunFam" id="2.60.40.10:FF:000063">
    <property type="entry name" value="neural cell adhesion molecule L1"/>
    <property type="match status" value="1"/>
</dbReference>
<dbReference type="InterPro" id="IPR013098">
    <property type="entry name" value="Ig_I-set"/>
</dbReference>
<dbReference type="Gene3D" id="2.60.40.10">
    <property type="entry name" value="Immunoglobulins"/>
    <property type="match status" value="12"/>
</dbReference>
<feature type="domain" description="Ig-like" evidence="14">
    <location>
        <begin position="2279"/>
        <end position="2373"/>
    </location>
</feature>
<comment type="subcellular location">
    <subcellularLocation>
        <location evidence="1">Membrane</location>
        <topology evidence="1">Single-pass membrane protein</topology>
    </subcellularLocation>
    <subcellularLocation>
        <location evidence="2">Secreted</location>
    </subcellularLocation>
</comment>
<dbReference type="Pfam" id="PF07679">
    <property type="entry name" value="I-set"/>
    <property type="match status" value="6"/>
</dbReference>
<feature type="region of interest" description="Disordered" evidence="13">
    <location>
        <begin position="929"/>
        <end position="968"/>
    </location>
</feature>
<evidence type="ECO:0000256" key="12">
    <source>
        <dbReference type="ARBA" id="ARBA00023319"/>
    </source>
</evidence>
<feature type="domain" description="Ig-like" evidence="14">
    <location>
        <begin position="2771"/>
        <end position="2861"/>
    </location>
</feature>
<keyword evidence="11" id="KW-0325">Glycoprotein</keyword>
<feature type="domain" description="Ig-like" evidence="14">
    <location>
        <begin position="2083"/>
        <end position="2174"/>
    </location>
</feature>
<evidence type="ECO:0000256" key="9">
    <source>
        <dbReference type="ARBA" id="ARBA00023136"/>
    </source>
</evidence>
<dbReference type="InterPro" id="IPR007110">
    <property type="entry name" value="Ig-like_dom"/>
</dbReference>
<feature type="compositionally biased region" description="Polar residues" evidence="13">
    <location>
        <begin position="1787"/>
        <end position="1797"/>
    </location>
</feature>
<accession>A0AAN7NQ93</accession>
<dbReference type="CDD" id="cd00096">
    <property type="entry name" value="Ig"/>
    <property type="match status" value="5"/>
</dbReference>
<dbReference type="FunFam" id="2.60.40.10:FF:000621">
    <property type="entry name" value="Immunoglobulin superfamily member 10"/>
    <property type="match status" value="1"/>
</dbReference>
<dbReference type="SMART" id="SM00082">
    <property type="entry name" value="LRRCT"/>
    <property type="match status" value="1"/>
</dbReference>
<dbReference type="FunFam" id="2.60.40.10:FF:000076">
    <property type="entry name" value="Leucine-rich repeat and Ig domain-containing 4"/>
    <property type="match status" value="1"/>
</dbReference>
<feature type="compositionally biased region" description="Polar residues" evidence="13">
    <location>
        <begin position="1803"/>
        <end position="1813"/>
    </location>
</feature>
<comment type="caution">
    <text evidence="15">The sequence shown here is derived from an EMBL/GenBank/DDBJ whole genome shotgun (WGS) entry which is preliminary data.</text>
</comment>
<dbReference type="Pfam" id="PF13927">
    <property type="entry name" value="Ig_3"/>
    <property type="match status" value="5"/>
</dbReference>
<dbReference type="InterPro" id="IPR050467">
    <property type="entry name" value="LRFN"/>
</dbReference>
<feature type="compositionally biased region" description="Low complexity" evidence="13">
    <location>
        <begin position="944"/>
        <end position="957"/>
    </location>
</feature>
<feature type="domain" description="Ig-like" evidence="14">
    <location>
        <begin position="588"/>
        <end position="674"/>
    </location>
</feature>
<dbReference type="SMART" id="SM00369">
    <property type="entry name" value="LRR_TYP"/>
    <property type="match status" value="5"/>
</dbReference>
<dbReference type="FunFam" id="2.60.40.10:FF:001502">
    <property type="entry name" value="Matrix remodeling associated 5"/>
    <property type="match status" value="1"/>
</dbReference>